<accession>A0ABR2J2R4</accession>
<evidence type="ECO:0000313" key="4">
    <source>
        <dbReference type="Proteomes" id="UP001470230"/>
    </source>
</evidence>
<feature type="coiled-coil region" evidence="1">
    <location>
        <begin position="271"/>
        <end position="347"/>
    </location>
</feature>
<reference evidence="3 4" key="1">
    <citation type="submission" date="2024-04" db="EMBL/GenBank/DDBJ databases">
        <title>Tritrichomonas musculus Genome.</title>
        <authorList>
            <person name="Alves-Ferreira E."/>
            <person name="Grigg M."/>
            <person name="Lorenzi H."/>
            <person name="Galac M."/>
        </authorList>
    </citation>
    <scope>NUCLEOTIDE SEQUENCE [LARGE SCALE GENOMIC DNA]</scope>
    <source>
        <strain evidence="3 4">EAF2021</strain>
    </source>
</reference>
<dbReference type="Gene3D" id="3.80.10.10">
    <property type="entry name" value="Ribonuclease Inhibitor"/>
    <property type="match status" value="2"/>
</dbReference>
<dbReference type="InterPro" id="IPR015898">
    <property type="entry name" value="G-protein_gamma-like_dom"/>
</dbReference>
<sequence>MSKYEVIHSFKPIIRQNKSIIFKGKKYPIDFQLLEHNSNYFYRRRHLFEYQEDINLEEEFTDISEESIKEFISSIQNERFVLNQDNLFPLHILSIKYDVPLLKKITDEVIKKYDENFIFQTIQFKYSIINGRLNTNNNNVICDDDFEINLLEEEEEIANNFFEYVNKDELSKLPVDFLYRVVNNKRVNQANMSEQESKEYIEFIFKCLDEHKQEGSVLLLNLDIEYNRIEIFEQLVHKYSNHIDFGMINPALYMKTSINIMKDLLTTRENTTLLKEELQNILNEKAIIEQEKEKILLYKQQLEIELDEERKKIQKLLENQKKQTKEKEELISENKFLKERITQYEEEKSNENMFISEFNSAPLRTKELFIQDLKKENLRERLEFFEKIERLLEYLKISSKFDEMNIEISSEKEEKINDIKEESHIKIKYKVIENLFNEKRLNTKEFCDILNTFKYTIIEIKYPGITFDDIYKEVINITKRKKNEIKICIFISGINQTDYSFQNNRNINFIQLDSTVKEIIGENDKGSFKGCSSLVQISIPSSVIKIGNNAFYKCSSLTQISIPSSVTSVCIGAFEGCTSLKQVSFVIPSLVSSIDEYSFRGCSSLIQISIPQSVTSIGIGAFDGCTSLTKISIPSFITSIGLGAFCGCSSLTQISFENPSFLISIGDYAFNGCSALTKISIPSSVIEIGNNAFCGCPSLEQILIPSLFNRQRDRLGISSSVKIENL</sequence>
<evidence type="ECO:0000256" key="1">
    <source>
        <dbReference type="SAM" id="Coils"/>
    </source>
</evidence>
<evidence type="ECO:0000259" key="2">
    <source>
        <dbReference type="PROSITE" id="PS50058"/>
    </source>
</evidence>
<dbReference type="InterPro" id="IPR032675">
    <property type="entry name" value="LRR_dom_sf"/>
</dbReference>
<dbReference type="PANTHER" id="PTHR45661">
    <property type="entry name" value="SURFACE ANTIGEN"/>
    <property type="match status" value="1"/>
</dbReference>
<dbReference type="Pfam" id="PF13306">
    <property type="entry name" value="LRR_5"/>
    <property type="match status" value="1"/>
</dbReference>
<dbReference type="SUPFAM" id="SSF52058">
    <property type="entry name" value="L domain-like"/>
    <property type="match status" value="1"/>
</dbReference>
<evidence type="ECO:0000313" key="3">
    <source>
        <dbReference type="EMBL" id="KAK8871907.1"/>
    </source>
</evidence>
<dbReference type="EMBL" id="JAPFFF010000013">
    <property type="protein sequence ID" value="KAK8871907.1"/>
    <property type="molecule type" value="Genomic_DNA"/>
</dbReference>
<proteinExistence type="predicted"/>
<keyword evidence="4" id="KW-1185">Reference proteome</keyword>
<dbReference type="PANTHER" id="PTHR45661:SF3">
    <property type="entry name" value="IG-LIKE DOMAIN-CONTAINING PROTEIN"/>
    <property type="match status" value="1"/>
</dbReference>
<dbReference type="InterPro" id="IPR026906">
    <property type="entry name" value="LRR_5"/>
</dbReference>
<dbReference type="Proteomes" id="UP001470230">
    <property type="component" value="Unassembled WGS sequence"/>
</dbReference>
<dbReference type="InterPro" id="IPR053139">
    <property type="entry name" value="Surface_bspA-like"/>
</dbReference>
<organism evidence="3 4">
    <name type="scientific">Tritrichomonas musculus</name>
    <dbReference type="NCBI Taxonomy" id="1915356"/>
    <lineage>
        <taxon>Eukaryota</taxon>
        <taxon>Metamonada</taxon>
        <taxon>Parabasalia</taxon>
        <taxon>Tritrichomonadida</taxon>
        <taxon>Tritrichomonadidae</taxon>
        <taxon>Tritrichomonas</taxon>
    </lineage>
</organism>
<dbReference type="PROSITE" id="PS50058">
    <property type="entry name" value="G_PROTEIN_GAMMA"/>
    <property type="match status" value="1"/>
</dbReference>
<feature type="domain" description="G protein gamma" evidence="2">
    <location>
        <begin position="359"/>
        <end position="450"/>
    </location>
</feature>
<keyword evidence="1" id="KW-0175">Coiled coil</keyword>
<protein>
    <recommendedName>
        <fullName evidence="2">G protein gamma domain-containing protein</fullName>
    </recommendedName>
</protein>
<name>A0ABR2J2R4_9EUKA</name>
<gene>
    <name evidence="3" type="ORF">M9Y10_007653</name>
</gene>
<comment type="caution">
    <text evidence="3">The sequence shown here is derived from an EMBL/GenBank/DDBJ whole genome shotgun (WGS) entry which is preliminary data.</text>
</comment>